<dbReference type="Proteomes" id="UP000028680">
    <property type="component" value="Chromosome"/>
</dbReference>
<gene>
    <name evidence="1" type="ORF">RCA23_c22230</name>
</gene>
<dbReference type="RefSeq" id="WP_044050413.1">
    <property type="nucleotide sequence ID" value="NZ_CP003984.1"/>
</dbReference>
<dbReference type="KEGG" id="ptp:RCA23_c22230"/>
<evidence type="ECO:0000313" key="1">
    <source>
        <dbReference type="EMBL" id="AII87746.1"/>
    </source>
</evidence>
<dbReference type="EMBL" id="CP003984">
    <property type="protein sequence ID" value="AII87746.1"/>
    <property type="molecule type" value="Genomic_DNA"/>
</dbReference>
<reference evidence="1 2" key="1">
    <citation type="journal article" date="2014" name="ISME J.">
        <title>Adaptation of an abundant Roseobacter RCA organism to pelagic systems revealed by genomic and transcriptomic analyses.</title>
        <authorList>
            <person name="Voget S."/>
            <person name="Wemheuer B."/>
            <person name="Brinkhoff T."/>
            <person name="Vollmers J."/>
            <person name="Dietrich S."/>
            <person name="Giebel H.A."/>
            <person name="Beardsley C."/>
            <person name="Sardemann C."/>
            <person name="Bakenhus I."/>
            <person name="Billerbeck S."/>
            <person name="Daniel R."/>
            <person name="Simon M."/>
        </authorList>
    </citation>
    <scope>NUCLEOTIDE SEQUENCE [LARGE SCALE GENOMIC DNA]</scope>
    <source>
        <strain evidence="1 2">RCA23</strain>
    </source>
</reference>
<accession>A0AAN0VJ31</accession>
<evidence type="ECO:0000313" key="2">
    <source>
        <dbReference type="Proteomes" id="UP000028680"/>
    </source>
</evidence>
<dbReference type="AlphaFoldDB" id="A0AAN0VJ31"/>
<name>A0AAN0VJ31_9RHOB</name>
<protein>
    <submittedName>
        <fullName evidence="1">Uncharacterized protein</fullName>
    </submittedName>
</protein>
<sequence>MKDLFDEKGLYELEMSPEQTDFLWFLDQCGFDVKVRALRHTDVFDRVRGLLMHKNEQENLALESSLHHNFLLDGYSRNPSPGHPAVRRHYNRFWGYKFPSNQKSNLIHVKLRQIEAGFTPVLPHEKLTLPKGVQDTGSKRALMLMLALPDSITDRYKEWAQNLCFIDQLLELKPDYNLLHELRDEYHAEFLKLYKSELRYAKQPEYGRRKNGEALAFYKKLFKFQYPVKRDIIRCLCEAKLNA</sequence>
<organism evidence="1 2">
    <name type="scientific">Planktomarina temperata RCA23</name>
    <dbReference type="NCBI Taxonomy" id="666509"/>
    <lineage>
        <taxon>Bacteria</taxon>
        <taxon>Pseudomonadati</taxon>
        <taxon>Pseudomonadota</taxon>
        <taxon>Alphaproteobacteria</taxon>
        <taxon>Rhodobacterales</taxon>
        <taxon>Paracoccaceae</taxon>
        <taxon>Planktomarina</taxon>
    </lineage>
</organism>
<proteinExistence type="predicted"/>
<keyword evidence="2" id="KW-1185">Reference proteome</keyword>